<keyword evidence="1" id="KW-1133">Transmembrane helix</keyword>
<gene>
    <name evidence="4" type="primary">LOC129928788</name>
</gene>
<evidence type="ECO:0000313" key="3">
    <source>
        <dbReference type="Proteomes" id="UP001165740"/>
    </source>
</evidence>
<organism evidence="3 4">
    <name type="scientific">Biomphalaria glabrata</name>
    <name type="common">Bloodfluke planorb</name>
    <name type="synonym">Freshwater snail</name>
    <dbReference type="NCBI Taxonomy" id="6526"/>
    <lineage>
        <taxon>Eukaryota</taxon>
        <taxon>Metazoa</taxon>
        <taxon>Spiralia</taxon>
        <taxon>Lophotrochozoa</taxon>
        <taxon>Mollusca</taxon>
        <taxon>Gastropoda</taxon>
        <taxon>Heterobranchia</taxon>
        <taxon>Euthyneura</taxon>
        <taxon>Panpulmonata</taxon>
        <taxon>Hygrophila</taxon>
        <taxon>Lymnaeoidea</taxon>
        <taxon>Planorbidae</taxon>
        <taxon>Biomphalaria</taxon>
    </lineage>
</organism>
<keyword evidence="2" id="KW-0732">Signal</keyword>
<feature type="signal peptide" evidence="2">
    <location>
        <begin position="1"/>
        <end position="18"/>
    </location>
</feature>
<dbReference type="GeneID" id="129928788"/>
<keyword evidence="1" id="KW-0812">Transmembrane</keyword>
<feature type="chain" id="PRO_5040838877" evidence="2">
    <location>
        <begin position="19"/>
        <end position="226"/>
    </location>
</feature>
<feature type="transmembrane region" description="Helical" evidence="1">
    <location>
        <begin position="195"/>
        <end position="218"/>
    </location>
</feature>
<reference evidence="4" key="1">
    <citation type="submission" date="2025-08" db="UniProtKB">
        <authorList>
            <consortium name="RefSeq"/>
        </authorList>
    </citation>
    <scope>IDENTIFICATION</scope>
</reference>
<sequence>MIQQILVLLAFYVQPLTSERTCTEVTCHLNQTLVRNSLNQGDITKACHLLNRTIVCQEEVIDQCQSNMKWKSLHLTSAQNSLLSRREEFQNNCHSEIMCADIGQCRIYMEKIAEAMEQDRVFEACGYLKANIQCLRLAVADCNREDSFDPVMLDNYTLTLKDSENKWQKDCDNVYIVQGSYVTGSHVYNMCTRTSWSWCLVFVSLLVAGTFLECSLTFDKFFLVLS</sequence>
<dbReference type="Proteomes" id="UP001165740">
    <property type="component" value="Chromosome 10"/>
</dbReference>
<accession>A0A9W3BMM1</accession>
<evidence type="ECO:0000256" key="2">
    <source>
        <dbReference type="SAM" id="SignalP"/>
    </source>
</evidence>
<protein>
    <submittedName>
        <fullName evidence="4">Uncharacterized protein LOC129928788</fullName>
    </submittedName>
</protein>
<keyword evidence="3" id="KW-1185">Reference proteome</keyword>
<keyword evidence="1" id="KW-0472">Membrane</keyword>
<proteinExistence type="predicted"/>
<name>A0A9W3BMM1_BIOGL</name>
<evidence type="ECO:0000313" key="4">
    <source>
        <dbReference type="RefSeq" id="XP_055900658.1"/>
    </source>
</evidence>
<evidence type="ECO:0000256" key="1">
    <source>
        <dbReference type="SAM" id="Phobius"/>
    </source>
</evidence>
<dbReference type="AlphaFoldDB" id="A0A9W3BMM1"/>
<dbReference type="RefSeq" id="XP_055900658.1">
    <property type="nucleotide sequence ID" value="XM_056044683.1"/>
</dbReference>